<evidence type="ECO:0000313" key="2">
    <source>
        <dbReference type="EMBL" id="EED89753.1"/>
    </source>
</evidence>
<feature type="transmembrane region" description="Helical" evidence="1">
    <location>
        <begin position="136"/>
        <end position="157"/>
    </location>
</feature>
<keyword evidence="1" id="KW-0812">Transmembrane</keyword>
<dbReference type="RefSeq" id="XP_002292557.1">
    <property type="nucleotide sequence ID" value="XM_002292521.1"/>
</dbReference>
<gene>
    <name evidence="2" type="ORF">THAPSDRAFT_8243</name>
</gene>
<reference evidence="2 3" key="2">
    <citation type="journal article" date="2008" name="Nature">
        <title>The Phaeodactylum genome reveals the evolutionary history of diatom genomes.</title>
        <authorList>
            <person name="Bowler C."/>
            <person name="Allen A.E."/>
            <person name="Badger J.H."/>
            <person name="Grimwood J."/>
            <person name="Jabbari K."/>
            <person name="Kuo A."/>
            <person name="Maheswari U."/>
            <person name="Martens C."/>
            <person name="Maumus F."/>
            <person name="Otillar R.P."/>
            <person name="Rayko E."/>
            <person name="Salamov A."/>
            <person name="Vandepoele K."/>
            <person name="Beszteri B."/>
            <person name="Gruber A."/>
            <person name="Heijde M."/>
            <person name="Katinka M."/>
            <person name="Mock T."/>
            <person name="Valentin K."/>
            <person name="Verret F."/>
            <person name="Berges J.A."/>
            <person name="Brownlee C."/>
            <person name="Cadoret J.P."/>
            <person name="Chiovitti A."/>
            <person name="Choi C.J."/>
            <person name="Coesel S."/>
            <person name="De Martino A."/>
            <person name="Detter J.C."/>
            <person name="Durkin C."/>
            <person name="Falciatore A."/>
            <person name="Fournet J."/>
            <person name="Haruta M."/>
            <person name="Huysman M.J."/>
            <person name="Jenkins B.D."/>
            <person name="Jiroutova K."/>
            <person name="Jorgensen R.E."/>
            <person name="Joubert Y."/>
            <person name="Kaplan A."/>
            <person name="Kroger N."/>
            <person name="Kroth P.G."/>
            <person name="La Roche J."/>
            <person name="Lindquist E."/>
            <person name="Lommer M."/>
            <person name="Martin-Jezequel V."/>
            <person name="Lopez P.J."/>
            <person name="Lucas S."/>
            <person name="Mangogna M."/>
            <person name="McGinnis K."/>
            <person name="Medlin L.K."/>
            <person name="Montsant A."/>
            <person name="Oudot-Le Secq M.P."/>
            <person name="Napoli C."/>
            <person name="Obornik M."/>
            <person name="Parker M.S."/>
            <person name="Petit J.L."/>
            <person name="Porcel B.M."/>
            <person name="Poulsen N."/>
            <person name="Robison M."/>
            <person name="Rychlewski L."/>
            <person name="Rynearson T.A."/>
            <person name="Schmutz J."/>
            <person name="Shapiro H."/>
            <person name="Siaut M."/>
            <person name="Stanley M."/>
            <person name="Sussman M.R."/>
            <person name="Taylor A.R."/>
            <person name="Vardi A."/>
            <person name="von Dassow P."/>
            <person name="Vyverman W."/>
            <person name="Willis A."/>
            <person name="Wyrwicz L.S."/>
            <person name="Rokhsar D.S."/>
            <person name="Weissenbach J."/>
            <person name="Armbrust E.V."/>
            <person name="Green B.R."/>
            <person name="Van de Peer Y."/>
            <person name="Grigoriev I.V."/>
        </authorList>
    </citation>
    <scope>NUCLEOTIDE SEQUENCE [LARGE SCALE GENOMIC DNA]</scope>
    <source>
        <strain evidence="2 3">CCMP1335</strain>
    </source>
</reference>
<dbReference type="GeneID" id="7450795"/>
<dbReference type="PaxDb" id="35128-Thaps8243"/>
<organism evidence="2 3">
    <name type="scientific">Thalassiosira pseudonana</name>
    <name type="common">Marine diatom</name>
    <name type="synonym">Cyclotella nana</name>
    <dbReference type="NCBI Taxonomy" id="35128"/>
    <lineage>
        <taxon>Eukaryota</taxon>
        <taxon>Sar</taxon>
        <taxon>Stramenopiles</taxon>
        <taxon>Ochrophyta</taxon>
        <taxon>Bacillariophyta</taxon>
        <taxon>Coscinodiscophyceae</taxon>
        <taxon>Thalassiosirophycidae</taxon>
        <taxon>Thalassiosirales</taxon>
        <taxon>Thalassiosiraceae</taxon>
        <taxon>Thalassiosira</taxon>
    </lineage>
</organism>
<dbReference type="KEGG" id="tps:THAPSDRAFT_8243"/>
<name>B8C8X9_THAPS</name>
<dbReference type="Proteomes" id="UP000001449">
    <property type="component" value="Chromosome 10"/>
</dbReference>
<feature type="transmembrane region" description="Helical" evidence="1">
    <location>
        <begin position="76"/>
        <end position="97"/>
    </location>
</feature>
<protein>
    <submittedName>
        <fullName evidence="2">Uncharacterized protein</fullName>
    </submittedName>
</protein>
<dbReference type="EMBL" id="CM000646">
    <property type="protein sequence ID" value="EED89753.1"/>
    <property type="molecule type" value="Genomic_DNA"/>
</dbReference>
<evidence type="ECO:0000256" key="1">
    <source>
        <dbReference type="SAM" id="Phobius"/>
    </source>
</evidence>
<accession>B8C8X9</accession>
<keyword evidence="1" id="KW-0472">Membrane</keyword>
<sequence length="201" mass="22740">MPHQRSVAKKFTKMFIALISSFYNAEPIWFQELLQQENGGVHLAARSLYNSFVSCINSSDNNDGFAIEGVDECTKFVLNASTLFIFGLFFLGFILMARTLWRVLLFRSSTETIGSSANINHGNTSCDRCTAIINRIIFQLCSLRFVLATAIIVTLLITKHTNIGVTDFASLADIKYTDLDLLTTWYDLPRDLPLHLWMHCN</sequence>
<keyword evidence="1" id="KW-1133">Transmembrane helix</keyword>
<dbReference type="HOGENOM" id="CLU_1362829_0_0_1"/>
<dbReference type="AlphaFoldDB" id="B8C8X9"/>
<dbReference type="InParanoid" id="B8C8X9"/>
<keyword evidence="3" id="KW-1185">Reference proteome</keyword>
<evidence type="ECO:0000313" key="3">
    <source>
        <dbReference type="Proteomes" id="UP000001449"/>
    </source>
</evidence>
<proteinExistence type="predicted"/>
<reference evidence="2 3" key="1">
    <citation type="journal article" date="2004" name="Science">
        <title>The genome of the diatom Thalassiosira pseudonana: ecology, evolution, and metabolism.</title>
        <authorList>
            <person name="Armbrust E.V."/>
            <person name="Berges J.A."/>
            <person name="Bowler C."/>
            <person name="Green B.R."/>
            <person name="Martinez D."/>
            <person name="Putnam N.H."/>
            <person name="Zhou S."/>
            <person name="Allen A.E."/>
            <person name="Apt K.E."/>
            <person name="Bechner M."/>
            <person name="Brzezinski M.A."/>
            <person name="Chaal B.K."/>
            <person name="Chiovitti A."/>
            <person name="Davis A.K."/>
            <person name="Demarest M.S."/>
            <person name="Detter J.C."/>
            <person name="Glavina T."/>
            <person name="Goodstein D."/>
            <person name="Hadi M.Z."/>
            <person name="Hellsten U."/>
            <person name="Hildebrand M."/>
            <person name="Jenkins B.D."/>
            <person name="Jurka J."/>
            <person name="Kapitonov V.V."/>
            <person name="Kroger N."/>
            <person name="Lau W.W."/>
            <person name="Lane T.W."/>
            <person name="Larimer F.W."/>
            <person name="Lippmeier J.C."/>
            <person name="Lucas S."/>
            <person name="Medina M."/>
            <person name="Montsant A."/>
            <person name="Obornik M."/>
            <person name="Parker M.S."/>
            <person name="Palenik B."/>
            <person name="Pazour G.J."/>
            <person name="Richardson P.M."/>
            <person name="Rynearson T.A."/>
            <person name="Saito M.A."/>
            <person name="Schwartz D.C."/>
            <person name="Thamatrakoln K."/>
            <person name="Valentin K."/>
            <person name="Vardi A."/>
            <person name="Wilkerson F.P."/>
            <person name="Rokhsar D.S."/>
        </authorList>
    </citation>
    <scope>NUCLEOTIDE SEQUENCE [LARGE SCALE GENOMIC DNA]</scope>
    <source>
        <strain evidence="2 3">CCMP1335</strain>
    </source>
</reference>